<feature type="transmembrane region" description="Helical" evidence="1">
    <location>
        <begin position="106"/>
        <end position="129"/>
    </location>
</feature>
<dbReference type="EMBL" id="CANI01000007">
    <property type="protein sequence ID" value="CCM74642.1"/>
    <property type="molecule type" value="Genomic_DNA"/>
</dbReference>
<feature type="transmembrane region" description="Helical" evidence="1">
    <location>
        <begin position="12"/>
        <end position="29"/>
    </location>
</feature>
<keyword evidence="3" id="KW-1185">Reference proteome</keyword>
<evidence type="ECO:0000313" key="2">
    <source>
        <dbReference type="EMBL" id="CCM74642.1"/>
    </source>
</evidence>
<evidence type="ECO:0000313" key="3">
    <source>
        <dbReference type="Proteomes" id="UP000009319"/>
    </source>
</evidence>
<feature type="transmembrane region" description="Helical" evidence="1">
    <location>
        <begin position="79"/>
        <end position="100"/>
    </location>
</feature>
<keyword evidence="1" id="KW-0812">Transmembrane</keyword>
<feature type="transmembrane region" description="Helical" evidence="1">
    <location>
        <begin position="196"/>
        <end position="222"/>
    </location>
</feature>
<keyword evidence="1" id="KW-1133">Transmembrane helix</keyword>
<dbReference type="RefSeq" id="WP_007530539.1">
    <property type="nucleotide sequence ID" value="NZ_HF536772.1"/>
</dbReference>
<comment type="caution">
    <text evidence="2">The sequence shown here is derived from an EMBL/GenBank/DDBJ whole genome shotgun (WGS) entry which is preliminary data.</text>
</comment>
<dbReference type="eggNOG" id="ENOG503222B">
    <property type="taxonomic scope" value="Bacteria"/>
</dbReference>
<organism evidence="2 3">
    <name type="scientific">Rhizobium mesoamericanum STM3625</name>
    <dbReference type="NCBI Taxonomy" id="1211777"/>
    <lineage>
        <taxon>Bacteria</taxon>
        <taxon>Pseudomonadati</taxon>
        <taxon>Pseudomonadota</taxon>
        <taxon>Alphaproteobacteria</taxon>
        <taxon>Hyphomicrobiales</taxon>
        <taxon>Rhizobiaceae</taxon>
        <taxon>Rhizobium/Agrobacterium group</taxon>
        <taxon>Rhizobium</taxon>
    </lineage>
</organism>
<name>K0PU59_9HYPH</name>
<evidence type="ECO:0000256" key="1">
    <source>
        <dbReference type="SAM" id="Phobius"/>
    </source>
</evidence>
<feature type="transmembrane region" description="Helical" evidence="1">
    <location>
        <begin position="41"/>
        <end position="59"/>
    </location>
</feature>
<dbReference type="HOGENOM" id="CLU_1146479_0_0_5"/>
<dbReference type="AlphaFoldDB" id="K0PU59"/>
<proteinExistence type="predicted"/>
<keyword evidence="1" id="KW-0472">Membrane</keyword>
<protein>
    <recommendedName>
        <fullName evidence="4">Transmembrane protein</fullName>
    </recommendedName>
</protein>
<evidence type="ECO:0008006" key="4">
    <source>
        <dbReference type="Google" id="ProtNLM"/>
    </source>
</evidence>
<gene>
    <name evidence="2" type="ORF">BN77_1780</name>
</gene>
<reference evidence="2 3" key="1">
    <citation type="journal article" date="2013" name="Genome Announc.">
        <title>Draft Genome Sequence of Rhizobium mesoamericanum STM3625, a Nitrogen-Fixing Symbiont of Mimosa pudica Isolated in French Guiana (South America).</title>
        <authorList>
            <person name="Moulin L."/>
            <person name="Mornico D."/>
            <person name="Melkonian R."/>
            <person name="Klonowska A."/>
        </authorList>
    </citation>
    <scope>NUCLEOTIDE SEQUENCE [LARGE SCALE GENOMIC DNA]</scope>
    <source>
        <strain evidence="2 3">STM3625</strain>
    </source>
</reference>
<dbReference type="Proteomes" id="UP000009319">
    <property type="component" value="Unassembled WGS sequence"/>
</dbReference>
<dbReference type="STRING" id="1211777.BN77_1780"/>
<accession>K0PU59</accession>
<sequence>MLRETFSIIGKNRSMYVVVVVGTIALSLFDELSGKTTSSGATSFVWSYVSMCVQGAVIYDAPFAEVGRRAGFARTFPYFLKTLALLIAALVISLPLFMFLPSELGVSPSVLILAFALLVAYALVLSLLGTWPTSSITGRGTSLVDALRRGAVRFFPTSGRLVAGMVLPAILSMLLVVVASQFEASPLLLVDGKPNIVMFAISAAAAFLQALGVSYAAIVLACDYISSEQGAPEFDAAAA</sequence>
<feature type="transmembrane region" description="Helical" evidence="1">
    <location>
        <begin position="161"/>
        <end position="184"/>
    </location>
</feature>